<accession>A0ACC2P481</accession>
<keyword evidence="2" id="KW-1185">Reference proteome</keyword>
<evidence type="ECO:0000313" key="1">
    <source>
        <dbReference type="EMBL" id="KAJ8677923.1"/>
    </source>
</evidence>
<dbReference type="EMBL" id="CM056742">
    <property type="protein sequence ID" value="KAJ8677923.1"/>
    <property type="molecule type" value="Genomic_DNA"/>
</dbReference>
<reference evidence="1" key="1">
    <citation type="submission" date="2023-04" db="EMBL/GenBank/DDBJ databases">
        <title>A chromosome-level genome assembly of the parasitoid wasp Eretmocerus hayati.</title>
        <authorList>
            <person name="Zhong Y."/>
            <person name="Liu S."/>
            <person name="Liu Y."/>
        </authorList>
    </citation>
    <scope>NUCLEOTIDE SEQUENCE</scope>
    <source>
        <strain evidence="1">ZJU_SS_LIU_2023</strain>
    </source>
</reference>
<sequence length="159" mass="17648">MEFENASLADLDRIQSDELFVVDGVLTNPCQVAEICDCEIIECRPSAREIFRCDNNTAPPLLAVRTSLTLEEYADIERLQVSSNFPGKRQRGRPKGKRLPRAKSSKEVPRTKKMSIVHSDRIDTQSHVDPSESRRAGPAVTTAALAAVTAAVKIFRLLK</sequence>
<comment type="caution">
    <text evidence="1">The sequence shown here is derived from an EMBL/GenBank/DDBJ whole genome shotgun (WGS) entry which is preliminary data.</text>
</comment>
<proteinExistence type="predicted"/>
<gene>
    <name evidence="1" type="ORF">QAD02_013710</name>
</gene>
<evidence type="ECO:0000313" key="2">
    <source>
        <dbReference type="Proteomes" id="UP001239111"/>
    </source>
</evidence>
<organism evidence="1 2">
    <name type="scientific">Eretmocerus hayati</name>
    <dbReference type="NCBI Taxonomy" id="131215"/>
    <lineage>
        <taxon>Eukaryota</taxon>
        <taxon>Metazoa</taxon>
        <taxon>Ecdysozoa</taxon>
        <taxon>Arthropoda</taxon>
        <taxon>Hexapoda</taxon>
        <taxon>Insecta</taxon>
        <taxon>Pterygota</taxon>
        <taxon>Neoptera</taxon>
        <taxon>Endopterygota</taxon>
        <taxon>Hymenoptera</taxon>
        <taxon>Apocrita</taxon>
        <taxon>Proctotrupomorpha</taxon>
        <taxon>Chalcidoidea</taxon>
        <taxon>Aphelinidae</taxon>
        <taxon>Aphelininae</taxon>
        <taxon>Eretmocerus</taxon>
    </lineage>
</organism>
<protein>
    <submittedName>
        <fullName evidence="1">Uncharacterized protein</fullName>
    </submittedName>
</protein>
<name>A0ACC2P481_9HYME</name>
<dbReference type="Proteomes" id="UP001239111">
    <property type="component" value="Chromosome 2"/>
</dbReference>